<dbReference type="Proteomes" id="UP001215151">
    <property type="component" value="Unassembled WGS sequence"/>
</dbReference>
<gene>
    <name evidence="2" type="ORF">ONZ51_g3165</name>
</gene>
<evidence type="ECO:0000256" key="1">
    <source>
        <dbReference type="SAM" id="MobiDB-lite"/>
    </source>
</evidence>
<sequence length="338" mass="37891">MVAALDDSEALRQAEAMKPKLYLVYLQWVCSALPPPYEKQILIPSEELALPFPEQPWYRFEIEPIAASLRQEDKARGISVDMCIPIFPNTSHPNGREPVKPQPEGLFPYDNCYHWFAAKTVDVRIRARPEGFNETNAASLDVRSEMQIMHYWNEDGPRLRTNKQNSETESDTMALVTRSSREVDVASTTGYGTPMGIGGADVSKPHHREQQDTVGPGDTELVSASSEVAPIQDNQSAHSLDDIDAIDIFSGPNEDTDLVPLVDLWISELSDYLKQEDIPSPLEMFDEFNEIAQVVRQARIRSYAALTAPALDMSNADTHSVSDDIVIEKRRLSEHISH</sequence>
<comment type="caution">
    <text evidence="2">The sequence shown here is derived from an EMBL/GenBank/DDBJ whole genome shotgun (WGS) entry which is preliminary data.</text>
</comment>
<evidence type="ECO:0000313" key="3">
    <source>
        <dbReference type="Proteomes" id="UP001215151"/>
    </source>
</evidence>
<proteinExistence type="predicted"/>
<dbReference type="EMBL" id="JAPEVG010000054">
    <property type="protein sequence ID" value="KAJ8489085.1"/>
    <property type="molecule type" value="Genomic_DNA"/>
</dbReference>
<organism evidence="2 3">
    <name type="scientific">Trametes cubensis</name>
    <dbReference type="NCBI Taxonomy" id="1111947"/>
    <lineage>
        <taxon>Eukaryota</taxon>
        <taxon>Fungi</taxon>
        <taxon>Dikarya</taxon>
        <taxon>Basidiomycota</taxon>
        <taxon>Agaricomycotina</taxon>
        <taxon>Agaricomycetes</taxon>
        <taxon>Polyporales</taxon>
        <taxon>Polyporaceae</taxon>
        <taxon>Trametes</taxon>
    </lineage>
</organism>
<name>A0AAD7XE70_9APHY</name>
<reference evidence="2" key="1">
    <citation type="submission" date="2022-11" db="EMBL/GenBank/DDBJ databases">
        <title>Genome Sequence of Cubamyces cubensis.</title>
        <authorList>
            <person name="Buettner E."/>
        </authorList>
    </citation>
    <scope>NUCLEOTIDE SEQUENCE</scope>
    <source>
        <strain evidence="2">MPL-01</strain>
    </source>
</reference>
<protein>
    <submittedName>
        <fullName evidence="2">Uncharacterized protein</fullName>
    </submittedName>
</protein>
<keyword evidence="3" id="KW-1185">Reference proteome</keyword>
<evidence type="ECO:0000313" key="2">
    <source>
        <dbReference type="EMBL" id="KAJ8489085.1"/>
    </source>
</evidence>
<dbReference type="AlphaFoldDB" id="A0AAD7XE70"/>
<feature type="region of interest" description="Disordered" evidence="1">
    <location>
        <begin position="156"/>
        <end position="196"/>
    </location>
</feature>
<accession>A0AAD7XE70</accession>